<feature type="domain" description="Rhodanese" evidence="2">
    <location>
        <begin position="272"/>
        <end position="358"/>
    </location>
</feature>
<dbReference type="PROSITE" id="PS50206">
    <property type="entry name" value="RHODANESE_3"/>
    <property type="match status" value="1"/>
</dbReference>
<dbReference type="PANTHER" id="PTHR10953:SF102">
    <property type="entry name" value="ADENYLYLTRANSFERASE AND SULFURTRANSFERASE MOCS3"/>
    <property type="match status" value="1"/>
</dbReference>
<dbReference type="EMBL" id="JABMCE010000083">
    <property type="protein sequence ID" value="NUU14776.1"/>
    <property type="molecule type" value="Genomic_DNA"/>
</dbReference>
<sequence>MTDDRRRLLSRTAALEGAGDRAVRALAGASVLVVGAGGLGAPVLTYLAGSGLRRVTIVDHDVVDTSNLARQTLFAAADVGRPKAVCAAERVRGVDPELEVVAVQESFRPEHVAGHDVVVDAADSVEVTRAISDACSPVGIPFVWGTVLGLDGQVSVFHDAGSEPIDFHDLHPEALPDEGSCALDGVLPALCGAVGAVMAAQVTALVAGIGEPLTGRVLTVDARRWRWTESPLRRGPGSRRPAPVVDDAPPRIAPAALAERLRDARTGTGTGTGSPVVLVDVRTPDELATGVIPGSVTPQDLDDERLAAGAVTTPIVVVCASGVRATAWARTARAGGRDAVVLDGGIRAWQREGHPVTADADTIGE</sequence>
<dbReference type="SMART" id="SM00450">
    <property type="entry name" value="RHOD"/>
    <property type="match status" value="1"/>
</dbReference>
<protein>
    <recommendedName>
        <fullName evidence="2">Rhodanese domain-containing protein</fullName>
    </recommendedName>
</protein>
<dbReference type="CDD" id="cd00757">
    <property type="entry name" value="ThiF_MoeB_HesA_family"/>
    <property type="match status" value="1"/>
</dbReference>
<gene>
    <name evidence="3" type="ORF">HP507_13140</name>
</gene>
<dbReference type="Gene3D" id="3.40.50.720">
    <property type="entry name" value="NAD(P)-binding Rossmann-like Domain"/>
    <property type="match status" value="1"/>
</dbReference>
<feature type="compositionally biased region" description="Low complexity" evidence="1">
    <location>
        <begin position="233"/>
        <end position="243"/>
    </location>
</feature>
<dbReference type="Proteomes" id="UP000573001">
    <property type="component" value="Unassembled WGS sequence"/>
</dbReference>
<reference evidence="3 4" key="1">
    <citation type="submission" date="2020-05" db="EMBL/GenBank/DDBJ databases">
        <title>Genome Sequencing of Type Strains.</title>
        <authorList>
            <person name="Lemaire J.F."/>
            <person name="Inderbitzin P."/>
            <person name="Gregorio O.A."/>
            <person name="Collins S.B."/>
            <person name="Wespe N."/>
            <person name="Knight-Connoni V."/>
        </authorList>
    </citation>
    <scope>NUCLEOTIDE SEQUENCE [LARGE SCALE GENOMIC DNA]</scope>
    <source>
        <strain evidence="3 4">ATCC 19096</strain>
    </source>
</reference>
<evidence type="ECO:0000313" key="3">
    <source>
        <dbReference type="EMBL" id="NUU14776.1"/>
    </source>
</evidence>
<dbReference type="CDD" id="cd00158">
    <property type="entry name" value="RHOD"/>
    <property type="match status" value="1"/>
</dbReference>
<name>A0ABX2MAC3_9MICO</name>
<dbReference type="SUPFAM" id="SSF69572">
    <property type="entry name" value="Activating enzymes of the ubiquitin-like proteins"/>
    <property type="match status" value="1"/>
</dbReference>
<dbReference type="InterPro" id="IPR001763">
    <property type="entry name" value="Rhodanese-like_dom"/>
</dbReference>
<evidence type="ECO:0000259" key="2">
    <source>
        <dbReference type="PROSITE" id="PS50206"/>
    </source>
</evidence>
<evidence type="ECO:0000256" key="1">
    <source>
        <dbReference type="SAM" id="MobiDB-lite"/>
    </source>
</evidence>
<proteinExistence type="predicted"/>
<evidence type="ECO:0000313" key="4">
    <source>
        <dbReference type="Proteomes" id="UP000573001"/>
    </source>
</evidence>
<dbReference type="Pfam" id="PF00899">
    <property type="entry name" value="ThiF"/>
    <property type="match status" value="1"/>
</dbReference>
<dbReference type="InterPro" id="IPR035985">
    <property type="entry name" value="Ubiquitin-activating_enz"/>
</dbReference>
<dbReference type="SUPFAM" id="SSF52821">
    <property type="entry name" value="Rhodanese/Cell cycle control phosphatase"/>
    <property type="match status" value="1"/>
</dbReference>
<keyword evidence="4" id="KW-1185">Reference proteome</keyword>
<dbReference type="Pfam" id="PF00581">
    <property type="entry name" value="Rhodanese"/>
    <property type="match status" value="1"/>
</dbReference>
<dbReference type="Gene3D" id="3.40.250.10">
    <property type="entry name" value="Rhodanese-like domain"/>
    <property type="match status" value="1"/>
</dbReference>
<dbReference type="InterPro" id="IPR036873">
    <property type="entry name" value="Rhodanese-like_dom_sf"/>
</dbReference>
<dbReference type="PANTHER" id="PTHR10953">
    <property type="entry name" value="UBIQUITIN-ACTIVATING ENZYME E1"/>
    <property type="match status" value="1"/>
</dbReference>
<dbReference type="RefSeq" id="WP_175352239.1">
    <property type="nucleotide sequence ID" value="NZ_BAAAWQ010000001.1"/>
</dbReference>
<feature type="region of interest" description="Disordered" evidence="1">
    <location>
        <begin position="230"/>
        <end position="250"/>
    </location>
</feature>
<accession>A0ABX2MAC3</accession>
<organism evidence="3 4">
    <name type="scientific">Curtobacterium pusillum</name>
    <dbReference type="NCBI Taxonomy" id="69373"/>
    <lineage>
        <taxon>Bacteria</taxon>
        <taxon>Bacillati</taxon>
        <taxon>Actinomycetota</taxon>
        <taxon>Actinomycetes</taxon>
        <taxon>Micrococcales</taxon>
        <taxon>Microbacteriaceae</taxon>
        <taxon>Curtobacterium</taxon>
    </lineage>
</organism>
<dbReference type="InterPro" id="IPR000594">
    <property type="entry name" value="ThiF_NAD_FAD-bd"/>
</dbReference>
<dbReference type="InterPro" id="IPR045886">
    <property type="entry name" value="ThiF/MoeB/HesA"/>
</dbReference>
<comment type="caution">
    <text evidence="3">The sequence shown here is derived from an EMBL/GenBank/DDBJ whole genome shotgun (WGS) entry which is preliminary data.</text>
</comment>